<organism evidence="1 2">
    <name type="scientific">Shewanella fodinae</name>
    <dbReference type="NCBI Taxonomy" id="552357"/>
    <lineage>
        <taxon>Bacteria</taxon>
        <taxon>Pseudomonadati</taxon>
        <taxon>Pseudomonadota</taxon>
        <taxon>Gammaproteobacteria</taxon>
        <taxon>Alteromonadales</taxon>
        <taxon>Shewanellaceae</taxon>
        <taxon>Shewanella</taxon>
    </lineage>
</organism>
<evidence type="ECO:0000313" key="1">
    <source>
        <dbReference type="EMBL" id="TCN80848.1"/>
    </source>
</evidence>
<dbReference type="Proteomes" id="UP000294832">
    <property type="component" value="Unassembled WGS sequence"/>
</dbReference>
<dbReference type="AlphaFoldDB" id="A0A4R2F7C0"/>
<dbReference type="EMBL" id="SLWF01000029">
    <property type="protein sequence ID" value="TCN80848.1"/>
    <property type="molecule type" value="Genomic_DNA"/>
</dbReference>
<gene>
    <name evidence="1" type="ORF">EDC91_12922</name>
</gene>
<keyword evidence="2" id="KW-1185">Reference proteome</keyword>
<reference evidence="1 2" key="1">
    <citation type="submission" date="2019-03" db="EMBL/GenBank/DDBJ databases">
        <title>Freshwater and sediment microbial communities from various areas in North America, analyzing microbe dynamics in response to fracking.</title>
        <authorList>
            <person name="Lamendella R."/>
        </authorList>
    </citation>
    <scope>NUCLEOTIDE SEQUENCE [LARGE SCALE GENOMIC DNA]</scope>
    <source>
        <strain evidence="1 2">74A</strain>
    </source>
</reference>
<protein>
    <submittedName>
        <fullName evidence="1">Uncharacterized protein</fullName>
    </submittedName>
</protein>
<proteinExistence type="predicted"/>
<sequence>MPLLNFSFSYYCAFSCIDKCLLSVACRLWRGYNDGLKRREQIRVRTSV</sequence>
<name>A0A4R2F7C0_9GAMM</name>
<evidence type="ECO:0000313" key="2">
    <source>
        <dbReference type="Proteomes" id="UP000294832"/>
    </source>
</evidence>
<comment type="caution">
    <text evidence="1">The sequence shown here is derived from an EMBL/GenBank/DDBJ whole genome shotgun (WGS) entry which is preliminary data.</text>
</comment>
<accession>A0A4R2F7C0</accession>